<dbReference type="AlphaFoldDB" id="A0A9W8JCS6"/>
<feature type="non-terminal residue" evidence="1">
    <location>
        <position position="124"/>
    </location>
</feature>
<keyword evidence="2" id="KW-1185">Reference proteome</keyword>
<protein>
    <submittedName>
        <fullName evidence="1">Uncharacterized protein</fullName>
    </submittedName>
</protein>
<evidence type="ECO:0000313" key="2">
    <source>
        <dbReference type="Proteomes" id="UP001140091"/>
    </source>
</evidence>
<accession>A0A9W8JCS6</accession>
<comment type="caution">
    <text evidence="1">The sequence shown here is derived from an EMBL/GenBank/DDBJ whole genome shotgun (WGS) entry which is preliminary data.</text>
</comment>
<dbReference type="EMBL" id="JANBPK010000777">
    <property type="protein sequence ID" value="KAJ2932252.1"/>
    <property type="molecule type" value="Genomic_DNA"/>
</dbReference>
<proteinExistence type="predicted"/>
<name>A0A9W8JCS6_9AGAR</name>
<gene>
    <name evidence="1" type="ORF">H1R20_g4858</name>
</gene>
<dbReference type="Proteomes" id="UP001140091">
    <property type="component" value="Unassembled WGS sequence"/>
</dbReference>
<evidence type="ECO:0000313" key="1">
    <source>
        <dbReference type="EMBL" id="KAJ2932252.1"/>
    </source>
</evidence>
<sequence length="124" mass="14358">MSRPAVFKSWFPRAQRAWLDQHTHNYYRAIQANTVVPFVISVTERFLTEFPLRRARRLTNNSMTHKERVKTIRIRIRAYLSLTVVLDSAEDSAGAITPDCLPAVSGSLDQLIHYYSHIFDTHSL</sequence>
<organism evidence="1 2">
    <name type="scientific">Candolleomyces eurysporus</name>
    <dbReference type="NCBI Taxonomy" id="2828524"/>
    <lineage>
        <taxon>Eukaryota</taxon>
        <taxon>Fungi</taxon>
        <taxon>Dikarya</taxon>
        <taxon>Basidiomycota</taxon>
        <taxon>Agaricomycotina</taxon>
        <taxon>Agaricomycetes</taxon>
        <taxon>Agaricomycetidae</taxon>
        <taxon>Agaricales</taxon>
        <taxon>Agaricineae</taxon>
        <taxon>Psathyrellaceae</taxon>
        <taxon>Candolleomyces</taxon>
    </lineage>
</organism>
<reference evidence="1" key="1">
    <citation type="submission" date="2022-06" db="EMBL/GenBank/DDBJ databases">
        <title>Genome Sequence of Candolleomyces eurysporus.</title>
        <authorList>
            <person name="Buettner E."/>
        </authorList>
    </citation>
    <scope>NUCLEOTIDE SEQUENCE</scope>
    <source>
        <strain evidence="1">VTCC 930004</strain>
    </source>
</reference>